<comment type="subcellular location">
    <subcellularLocation>
        <location evidence="2">Plastid</location>
        <location evidence="2">Chloroplast</location>
    </subcellularLocation>
</comment>
<keyword evidence="8" id="KW-0148">Chlorophyll</keyword>
<keyword evidence="6" id="KW-0934">Plastid</keyword>
<evidence type="ECO:0000256" key="1">
    <source>
        <dbReference type="ARBA" id="ARBA00004022"/>
    </source>
</evidence>
<comment type="similarity">
    <text evidence="3">Belongs to the fucoxanthin chlorophyll protein family.</text>
</comment>
<feature type="binding site" description="axial binding residue" evidence="8">
    <location>
        <position position="71"/>
    </location>
    <ligand>
        <name>chlorophyll b</name>
        <dbReference type="ChEBI" id="CHEBI:61721"/>
        <label>1</label>
    </ligand>
    <ligandPart>
        <name>Mg</name>
        <dbReference type="ChEBI" id="CHEBI:25107"/>
    </ligandPart>
</feature>
<gene>
    <name evidence="10" type="ORF">OSIN01602_LOCUS992</name>
</gene>
<keyword evidence="5" id="KW-0602">Photosynthesis</keyword>
<feature type="binding site" evidence="8">
    <location>
        <position position="170"/>
    </location>
    <ligand>
        <name>chlorophyll a</name>
        <dbReference type="ChEBI" id="CHEBI:58416"/>
        <label>1</label>
    </ligand>
</feature>
<evidence type="ECO:0000256" key="5">
    <source>
        <dbReference type="ARBA" id="ARBA00022531"/>
    </source>
</evidence>
<feature type="chain" id="PRO_5030631872" description="Plastid light harvesting protein" evidence="9">
    <location>
        <begin position="17"/>
        <end position="211"/>
    </location>
</feature>
<evidence type="ECO:0000256" key="2">
    <source>
        <dbReference type="ARBA" id="ARBA00004229"/>
    </source>
</evidence>
<reference evidence="10" key="1">
    <citation type="submission" date="2021-01" db="EMBL/GenBank/DDBJ databases">
        <authorList>
            <person name="Corre E."/>
            <person name="Pelletier E."/>
            <person name="Niang G."/>
            <person name="Scheremetjew M."/>
            <person name="Finn R."/>
            <person name="Kale V."/>
            <person name="Holt S."/>
            <person name="Cochrane G."/>
            <person name="Meng A."/>
            <person name="Brown T."/>
            <person name="Cohen L."/>
        </authorList>
    </citation>
    <scope>NUCLEOTIDE SEQUENCE</scope>
    <source>
        <strain evidence="10">Grunow 1884</strain>
    </source>
</reference>
<dbReference type="InterPro" id="IPR022796">
    <property type="entry name" value="Chloroa_b-bind"/>
</dbReference>
<organism evidence="10">
    <name type="scientific">Trieres chinensis</name>
    <name type="common">Marine centric diatom</name>
    <name type="synonym">Odontella sinensis</name>
    <dbReference type="NCBI Taxonomy" id="1514140"/>
    <lineage>
        <taxon>Eukaryota</taxon>
        <taxon>Sar</taxon>
        <taxon>Stramenopiles</taxon>
        <taxon>Ochrophyta</taxon>
        <taxon>Bacillariophyta</taxon>
        <taxon>Mediophyceae</taxon>
        <taxon>Biddulphiophycidae</taxon>
        <taxon>Eupodiscales</taxon>
        <taxon>Parodontellaceae</taxon>
        <taxon>Trieres</taxon>
    </lineage>
</organism>
<proteinExistence type="inferred from homology"/>
<evidence type="ECO:0000256" key="3">
    <source>
        <dbReference type="ARBA" id="ARBA00005933"/>
    </source>
</evidence>
<dbReference type="GO" id="GO:0016168">
    <property type="term" value="F:chlorophyll binding"/>
    <property type="evidence" value="ECO:0007669"/>
    <property type="project" value="UniProtKB-KW"/>
</dbReference>
<feature type="binding site" evidence="8">
    <location>
        <position position="172"/>
    </location>
    <ligand>
        <name>chlorophyll a</name>
        <dbReference type="ChEBI" id="CHEBI:58416"/>
        <label>1</label>
    </ligand>
</feature>
<keyword evidence="7" id="KW-0437">Light-harvesting polypeptide</keyword>
<feature type="binding site" evidence="8">
    <location>
        <position position="69"/>
    </location>
    <ligand>
        <name>chlorophyll a</name>
        <dbReference type="ChEBI" id="CHEBI:58416"/>
        <label>1</label>
    </ligand>
</feature>
<evidence type="ECO:0000256" key="6">
    <source>
        <dbReference type="ARBA" id="ARBA00022640"/>
    </source>
</evidence>
<protein>
    <recommendedName>
        <fullName evidence="11">Plastid light harvesting protein</fullName>
    </recommendedName>
</protein>
<evidence type="ECO:0000256" key="7">
    <source>
        <dbReference type="ARBA" id="ARBA00023243"/>
    </source>
</evidence>
<feature type="binding site" description="axial binding residue" evidence="8">
    <location>
        <position position="120"/>
    </location>
    <ligand>
        <name>chlorophyll b</name>
        <dbReference type="ChEBI" id="CHEBI:61721"/>
        <label>1</label>
    </ligand>
    <ligandPart>
        <name>Mg</name>
        <dbReference type="ChEBI" id="CHEBI:25107"/>
    </ligandPart>
</feature>
<dbReference type="AlphaFoldDB" id="A0A7S1YVS6"/>
<dbReference type="GO" id="GO:0016020">
    <property type="term" value="C:membrane"/>
    <property type="evidence" value="ECO:0007669"/>
    <property type="project" value="InterPro"/>
</dbReference>
<dbReference type="GO" id="GO:0009765">
    <property type="term" value="P:photosynthesis, light harvesting"/>
    <property type="evidence" value="ECO:0007669"/>
    <property type="project" value="InterPro"/>
</dbReference>
<accession>A0A7S1YVS6</accession>
<evidence type="ECO:0000256" key="8">
    <source>
        <dbReference type="PIRSR" id="PIRSR601344-1"/>
    </source>
</evidence>
<sequence>MMKLAVLAALAGSAAAFAPAEVGKASTALRVSELDQEIGAVAPLGFFDPLGYITDEEKFVRYRAVERKHGRIAMMAMLGTFVHNNKWTFDGYLSPSNNLKFSDIPEGIGGLFQIPTEGLVQILAFCAFVELAWWPASQLDGDYGVRLGPVNNWEEEPSKYFRQKNAELNNGRAAMMAIAGTFTHEVITGQSFAEQAASGHFSPFGDGQGFF</sequence>
<dbReference type="Pfam" id="PF00504">
    <property type="entry name" value="Chloroa_b-bind"/>
    <property type="match status" value="1"/>
</dbReference>
<keyword evidence="8" id="KW-0157">Chromophore</keyword>
<feature type="binding site" evidence="8">
    <location>
        <position position="66"/>
    </location>
    <ligand>
        <name>chlorophyll a</name>
        <dbReference type="ChEBI" id="CHEBI:58416"/>
        <label>1</label>
    </ligand>
</feature>
<evidence type="ECO:0000313" key="10">
    <source>
        <dbReference type="EMBL" id="CAD9320571.1"/>
    </source>
</evidence>
<keyword evidence="9" id="KW-0732">Signal</keyword>
<dbReference type="SUPFAM" id="SSF103511">
    <property type="entry name" value="Chlorophyll a-b binding protein"/>
    <property type="match status" value="1"/>
</dbReference>
<feature type="binding site" evidence="8">
    <location>
        <position position="167"/>
    </location>
    <ligand>
        <name>chlorophyll a</name>
        <dbReference type="ChEBI" id="CHEBI:58416"/>
        <label>1</label>
    </ligand>
</feature>
<dbReference type="PANTHER" id="PTHR21649">
    <property type="entry name" value="CHLOROPHYLL A/B BINDING PROTEIN"/>
    <property type="match status" value="1"/>
</dbReference>
<dbReference type="EMBL" id="HBGO01001785">
    <property type="protein sequence ID" value="CAD9320571.1"/>
    <property type="molecule type" value="Transcribed_RNA"/>
</dbReference>
<dbReference type="GO" id="GO:0009507">
    <property type="term" value="C:chloroplast"/>
    <property type="evidence" value="ECO:0007669"/>
    <property type="project" value="UniProtKB-SubCell"/>
</dbReference>
<name>A0A7S1YVS6_TRICV</name>
<evidence type="ECO:0000256" key="9">
    <source>
        <dbReference type="SAM" id="SignalP"/>
    </source>
</evidence>
<evidence type="ECO:0008006" key="11">
    <source>
        <dbReference type="Google" id="ProtNLM"/>
    </source>
</evidence>
<dbReference type="GO" id="GO:0030076">
    <property type="term" value="C:light-harvesting complex"/>
    <property type="evidence" value="ECO:0007669"/>
    <property type="project" value="UniProtKB-KW"/>
</dbReference>
<dbReference type="Gene3D" id="1.10.3460.10">
    <property type="entry name" value="Chlorophyll a/b binding protein domain"/>
    <property type="match status" value="1"/>
</dbReference>
<keyword evidence="4" id="KW-0150">Chloroplast</keyword>
<comment type="function">
    <text evidence="1">The light-harvesting complex (LHC) functions as a light receptor, it captures and delivers excitation energy to photosystems with which it is closely associated. Energy is transferred from the carotenoid and chlorophyll C (or B) to chlorophyll A and the photosynthetic reaction centers where it is used to synthesize ATP and reducing power.</text>
</comment>
<feature type="signal peptide" evidence="9">
    <location>
        <begin position="1"/>
        <end position="16"/>
    </location>
</feature>
<evidence type="ECO:0000256" key="4">
    <source>
        <dbReference type="ARBA" id="ARBA00022528"/>
    </source>
</evidence>
<dbReference type="InterPro" id="IPR001344">
    <property type="entry name" value="Chloro_AB-bd_pln"/>
</dbReference>